<gene>
    <name evidence="4" type="ORF">CQU01_25780</name>
</gene>
<dbReference type="Pfam" id="PF00005">
    <property type="entry name" value="ABC_tran"/>
    <property type="match status" value="1"/>
</dbReference>
<dbReference type="AlphaFoldDB" id="A0A511V0A7"/>
<dbReference type="InterPro" id="IPR003593">
    <property type="entry name" value="AAA+_ATPase"/>
</dbReference>
<dbReference type="SMART" id="SM00382">
    <property type="entry name" value="AAA"/>
    <property type="match status" value="1"/>
</dbReference>
<protein>
    <submittedName>
        <fullName evidence="4">ABC transporter ATP-binding protein</fullName>
    </submittedName>
</protein>
<dbReference type="SUPFAM" id="SSF52540">
    <property type="entry name" value="P-loop containing nucleoside triphosphate hydrolases"/>
    <property type="match status" value="1"/>
</dbReference>
<dbReference type="Gene3D" id="3.40.50.300">
    <property type="entry name" value="P-loop containing nucleotide triphosphate hydrolases"/>
    <property type="match status" value="1"/>
</dbReference>
<evidence type="ECO:0000313" key="4">
    <source>
        <dbReference type="EMBL" id="GEN32340.1"/>
    </source>
</evidence>
<keyword evidence="2 4" id="KW-0067">ATP-binding</keyword>
<dbReference type="PANTHER" id="PTHR42798:SF4">
    <property type="entry name" value="ABC TRANSPORTER DOMAIN-CONTAINING PROTEIN"/>
    <property type="match status" value="1"/>
</dbReference>
<feature type="domain" description="ABC transporter" evidence="3">
    <location>
        <begin position="10"/>
        <end position="226"/>
    </location>
</feature>
<keyword evidence="1" id="KW-0547">Nucleotide-binding</keyword>
<dbReference type="GO" id="GO:0005524">
    <property type="term" value="F:ATP binding"/>
    <property type="evidence" value="ECO:0007669"/>
    <property type="project" value="UniProtKB-KW"/>
</dbReference>
<proteinExistence type="predicted"/>
<dbReference type="PROSITE" id="PS00211">
    <property type="entry name" value="ABC_TRANSPORTER_1"/>
    <property type="match status" value="1"/>
</dbReference>
<dbReference type="EMBL" id="BJXW01000038">
    <property type="protein sequence ID" value="GEN32340.1"/>
    <property type="molecule type" value="Genomic_DNA"/>
</dbReference>
<dbReference type="PROSITE" id="PS50893">
    <property type="entry name" value="ABC_TRANSPORTER_2"/>
    <property type="match status" value="1"/>
</dbReference>
<dbReference type="InterPro" id="IPR017871">
    <property type="entry name" value="ABC_transporter-like_CS"/>
</dbReference>
<dbReference type="PANTHER" id="PTHR42798">
    <property type="entry name" value="LIPOPROTEIN-RELEASING SYSTEM ATP-BINDING PROTEIN LOLD"/>
    <property type="match status" value="1"/>
</dbReference>
<dbReference type="OrthoDB" id="9785080at2"/>
<evidence type="ECO:0000313" key="5">
    <source>
        <dbReference type="Proteomes" id="UP000321491"/>
    </source>
</evidence>
<accession>A0A511V0A7</accession>
<evidence type="ECO:0000256" key="2">
    <source>
        <dbReference type="ARBA" id="ARBA00022840"/>
    </source>
</evidence>
<dbReference type="InterPro" id="IPR003439">
    <property type="entry name" value="ABC_transporter-like_ATP-bd"/>
</dbReference>
<dbReference type="Proteomes" id="UP000321491">
    <property type="component" value="Unassembled WGS sequence"/>
</dbReference>
<dbReference type="GO" id="GO:0016887">
    <property type="term" value="F:ATP hydrolysis activity"/>
    <property type="evidence" value="ECO:0007669"/>
    <property type="project" value="InterPro"/>
</dbReference>
<organism evidence="4 5">
    <name type="scientific">Cerasibacillus quisquiliarum</name>
    <dbReference type="NCBI Taxonomy" id="227865"/>
    <lineage>
        <taxon>Bacteria</taxon>
        <taxon>Bacillati</taxon>
        <taxon>Bacillota</taxon>
        <taxon>Bacilli</taxon>
        <taxon>Bacillales</taxon>
        <taxon>Bacillaceae</taxon>
        <taxon>Cerasibacillus</taxon>
    </lineage>
</organism>
<sequence>MQRASVKRYLEVNHLNFSYNNLPILKDVSLRIDGPGLYTIYGESGSGKTTLINILALIQKPLTGELKMFNEKVDFNNETQIQQLRNKIAYFFQDLNLIESLTIRENLDIISLINGQPLLEEYLTTYSKTVRIYEKLDTPVNYLSGGERQRAALLKVLVFDYPLILLDEPTNNLDRENVATIIELLNELKKDKMVLVVTHSDLIAEHANQVFLLSELNNGMGRNGQK</sequence>
<name>A0A511V0A7_9BACI</name>
<evidence type="ECO:0000256" key="1">
    <source>
        <dbReference type="ARBA" id="ARBA00022741"/>
    </source>
</evidence>
<reference evidence="4 5" key="1">
    <citation type="submission" date="2019-07" db="EMBL/GenBank/DDBJ databases">
        <title>Whole genome shotgun sequence of Cerasibacillus quisquiliarum NBRC 102429.</title>
        <authorList>
            <person name="Hosoyama A."/>
            <person name="Uohara A."/>
            <person name="Ohji S."/>
            <person name="Ichikawa N."/>
        </authorList>
    </citation>
    <scope>NUCLEOTIDE SEQUENCE [LARGE SCALE GENOMIC DNA]</scope>
    <source>
        <strain evidence="4 5">NBRC 102429</strain>
    </source>
</reference>
<dbReference type="InterPro" id="IPR027417">
    <property type="entry name" value="P-loop_NTPase"/>
</dbReference>
<comment type="caution">
    <text evidence="4">The sequence shown here is derived from an EMBL/GenBank/DDBJ whole genome shotgun (WGS) entry which is preliminary data.</text>
</comment>
<keyword evidence="5" id="KW-1185">Reference proteome</keyword>
<evidence type="ECO:0000259" key="3">
    <source>
        <dbReference type="PROSITE" id="PS50893"/>
    </source>
</evidence>
<dbReference type="RefSeq" id="WP_146938694.1">
    <property type="nucleotide sequence ID" value="NZ_BJXW01000038.1"/>
</dbReference>